<organism evidence="2 3">
    <name type="scientific">Porites lobata</name>
    <dbReference type="NCBI Taxonomy" id="104759"/>
    <lineage>
        <taxon>Eukaryota</taxon>
        <taxon>Metazoa</taxon>
        <taxon>Cnidaria</taxon>
        <taxon>Anthozoa</taxon>
        <taxon>Hexacorallia</taxon>
        <taxon>Scleractinia</taxon>
        <taxon>Fungiina</taxon>
        <taxon>Poritidae</taxon>
        <taxon>Porites</taxon>
    </lineage>
</organism>
<feature type="region of interest" description="Disordered" evidence="1">
    <location>
        <begin position="178"/>
        <end position="378"/>
    </location>
</feature>
<protein>
    <recommendedName>
        <fullName evidence="4">Ubiquitin-like protease family profile domain-containing protein</fullName>
    </recommendedName>
</protein>
<evidence type="ECO:0000256" key="1">
    <source>
        <dbReference type="SAM" id="MobiDB-lite"/>
    </source>
</evidence>
<reference evidence="2 3" key="1">
    <citation type="submission" date="2022-05" db="EMBL/GenBank/DDBJ databases">
        <authorList>
            <consortium name="Genoscope - CEA"/>
            <person name="William W."/>
        </authorList>
    </citation>
    <scope>NUCLEOTIDE SEQUENCE [LARGE SCALE GENOMIC DNA]</scope>
</reference>
<comment type="caution">
    <text evidence="2">The sequence shown here is derived from an EMBL/GenBank/DDBJ whole genome shotgun (WGS) entry which is preliminary data.</text>
</comment>
<keyword evidence="3" id="KW-1185">Reference proteome</keyword>
<feature type="compositionally biased region" description="Polar residues" evidence="1">
    <location>
        <begin position="316"/>
        <end position="338"/>
    </location>
</feature>
<dbReference type="PANTHER" id="PTHR33936:SF24">
    <property type="entry name" value="C2H2-TYPE DOMAIN-CONTAINING PROTEIN"/>
    <property type="match status" value="1"/>
</dbReference>
<evidence type="ECO:0000313" key="2">
    <source>
        <dbReference type="EMBL" id="CAH3150529.1"/>
    </source>
</evidence>
<sequence length="553" mass="61196">MPLNVGKENGQTFIGTMNKSGSHWVLVVVEIRPFKRMLYCDTLAWKPPSDIIDVVNSYISHIPRIEKYDDTHLFLAHHSMATSRFGHMCDWRCRNYPLQTCSDVCGVIVLIIAALAALDRPLFQFLIGPSEKSQVYLQRPSQHAYFLRRIIMCWFAESRIEINYVLLHHDWRDNVRTESDHSSCLRQDTSSSTRKKLKLSLNPKASSSNESIPRATEEHASAKECSSPSPAENFPINTALVSNGSSSIPNSPMSSEETFSPPRKTLSSPNDSRAVPSCKKGSQSSSGKPRNVPRSSADHLSSAKKPQPFTRPDPTSPAQNNNPQACPQDNPSEKSVSNSQPSPGTGPPAPAPASTQPTSQATIASDSSNADSADSLPPPKCEGLSIQALVLFSTLLSSATKTKCLQPSALATTGDLIHHLNNGHDLKIESMTFKDMTEFEKWKNEEERMTKSWYVKHRADRKTKHFTKSCLRCNRTGTFVSKSTGKRAMKSQGSCKTGCSCPAFITTRRYHATGEVQAEFCLKYVGHRQENAFNRMSKEMRTTIAAKLSQGIS</sequence>
<dbReference type="InterPro" id="IPR052797">
    <property type="entry name" value="RegFact_GeneExpr_CellDeath"/>
</dbReference>
<accession>A0ABN8PX45</accession>
<feature type="non-terminal residue" evidence="2">
    <location>
        <position position="553"/>
    </location>
</feature>
<dbReference type="Gene3D" id="3.40.395.10">
    <property type="entry name" value="Adenoviral Proteinase, Chain A"/>
    <property type="match status" value="1"/>
</dbReference>
<dbReference type="PANTHER" id="PTHR33936">
    <property type="entry name" value="PROTEIN CBG17840"/>
    <property type="match status" value="1"/>
</dbReference>
<evidence type="ECO:0000313" key="3">
    <source>
        <dbReference type="Proteomes" id="UP001159405"/>
    </source>
</evidence>
<name>A0ABN8PX45_9CNID</name>
<dbReference type="SUPFAM" id="SSF54001">
    <property type="entry name" value="Cysteine proteinases"/>
    <property type="match status" value="1"/>
</dbReference>
<dbReference type="Proteomes" id="UP001159405">
    <property type="component" value="Unassembled WGS sequence"/>
</dbReference>
<feature type="compositionally biased region" description="Low complexity" evidence="1">
    <location>
        <begin position="352"/>
        <end position="375"/>
    </location>
</feature>
<dbReference type="EMBL" id="CALNXK010000089">
    <property type="protein sequence ID" value="CAH3150529.1"/>
    <property type="molecule type" value="Genomic_DNA"/>
</dbReference>
<evidence type="ECO:0008006" key="4">
    <source>
        <dbReference type="Google" id="ProtNLM"/>
    </source>
</evidence>
<proteinExistence type="predicted"/>
<feature type="compositionally biased region" description="Polar residues" evidence="1">
    <location>
        <begin position="224"/>
        <end position="241"/>
    </location>
</feature>
<feature type="compositionally biased region" description="Low complexity" evidence="1">
    <location>
        <begin position="242"/>
        <end position="255"/>
    </location>
</feature>
<feature type="compositionally biased region" description="Low complexity" evidence="1">
    <location>
        <begin position="277"/>
        <end position="288"/>
    </location>
</feature>
<gene>
    <name evidence="2" type="ORF">PLOB_00047648</name>
</gene>
<dbReference type="InterPro" id="IPR038765">
    <property type="entry name" value="Papain-like_cys_pep_sf"/>
</dbReference>